<dbReference type="Pfam" id="PF13339">
    <property type="entry name" value="AATF-Che1"/>
    <property type="match status" value="1"/>
</dbReference>
<dbReference type="Proteomes" id="UP000324222">
    <property type="component" value="Unassembled WGS sequence"/>
</dbReference>
<keyword evidence="4" id="KW-1185">Reference proteome</keyword>
<gene>
    <name evidence="3" type="primary">Aatf_1</name>
    <name evidence="3" type="ORF">E2C01_012612</name>
</gene>
<organism evidence="3 4">
    <name type="scientific">Portunus trituberculatus</name>
    <name type="common">Swimming crab</name>
    <name type="synonym">Neptunus trituberculatus</name>
    <dbReference type="NCBI Taxonomy" id="210409"/>
    <lineage>
        <taxon>Eukaryota</taxon>
        <taxon>Metazoa</taxon>
        <taxon>Ecdysozoa</taxon>
        <taxon>Arthropoda</taxon>
        <taxon>Crustacea</taxon>
        <taxon>Multicrustacea</taxon>
        <taxon>Malacostraca</taxon>
        <taxon>Eumalacostraca</taxon>
        <taxon>Eucarida</taxon>
        <taxon>Decapoda</taxon>
        <taxon>Pleocyemata</taxon>
        <taxon>Brachyura</taxon>
        <taxon>Eubrachyura</taxon>
        <taxon>Portunoidea</taxon>
        <taxon>Portunidae</taxon>
        <taxon>Portuninae</taxon>
        <taxon>Portunus</taxon>
    </lineage>
</organism>
<dbReference type="EMBL" id="VSRR010000793">
    <property type="protein sequence ID" value="MPC19686.1"/>
    <property type="molecule type" value="Genomic_DNA"/>
</dbReference>
<dbReference type="PANTHER" id="PTHR15565:SF0">
    <property type="entry name" value="PROTEIN AATF"/>
    <property type="match status" value="1"/>
</dbReference>
<name>A0A5B7DF26_PORTR</name>
<reference evidence="3 4" key="1">
    <citation type="submission" date="2019-05" db="EMBL/GenBank/DDBJ databases">
        <title>Another draft genome of Portunus trituberculatus and its Hox gene families provides insights of decapod evolution.</title>
        <authorList>
            <person name="Jeong J.-H."/>
            <person name="Song I."/>
            <person name="Kim S."/>
            <person name="Choi T."/>
            <person name="Kim D."/>
            <person name="Ryu S."/>
            <person name="Kim W."/>
        </authorList>
    </citation>
    <scope>NUCLEOTIDE SEQUENCE [LARGE SCALE GENOMIC DNA]</scope>
    <source>
        <tissue evidence="3">Muscle</tissue>
    </source>
</reference>
<dbReference type="InterPro" id="IPR039223">
    <property type="entry name" value="AATF/Bfr2"/>
</dbReference>
<proteinExistence type="predicted"/>
<accession>A0A5B7DF26</accession>
<evidence type="ECO:0000259" key="2">
    <source>
        <dbReference type="Pfam" id="PF13339"/>
    </source>
</evidence>
<evidence type="ECO:0000313" key="3">
    <source>
        <dbReference type="EMBL" id="MPC19686.1"/>
    </source>
</evidence>
<comment type="caution">
    <text evidence="3">The sequence shown here is derived from an EMBL/GenBank/DDBJ whole genome shotgun (WGS) entry which is preliminary data.</text>
</comment>
<sequence length="190" mass="21570">MLYKTRAQVVESLLEEEKVDSGHQPLSKLRARRAALEAEKDPRYSIYDSLFEGRICMQKVVSASNQLPQHDTYKLFLKERDPNYHKNLTAARVASKKLLDSLLEIQEILLRQYPETDHIVTGKAAKDTGTESDEEITSSEEEDQEQSGTAAAAGAGFQGVKRKMKVEEYEEVLSKRHAAMLPFRDQTINK</sequence>
<dbReference type="OrthoDB" id="5783963at2759"/>
<dbReference type="AlphaFoldDB" id="A0A5B7DF26"/>
<dbReference type="PANTHER" id="PTHR15565">
    <property type="entry name" value="AATF PROTEIN APOPTOSIS ANTAGONIZING TRANSCRIPTION FACTOR"/>
    <property type="match status" value="1"/>
</dbReference>
<feature type="compositionally biased region" description="Acidic residues" evidence="1">
    <location>
        <begin position="130"/>
        <end position="145"/>
    </location>
</feature>
<dbReference type="GO" id="GO:0006357">
    <property type="term" value="P:regulation of transcription by RNA polymerase II"/>
    <property type="evidence" value="ECO:0007669"/>
    <property type="project" value="TreeGrafter"/>
</dbReference>
<protein>
    <submittedName>
        <fullName evidence="3">Protein AATF</fullName>
    </submittedName>
</protein>
<evidence type="ECO:0000256" key="1">
    <source>
        <dbReference type="SAM" id="MobiDB-lite"/>
    </source>
</evidence>
<dbReference type="InterPro" id="IPR025160">
    <property type="entry name" value="AATF"/>
</dbReference>
<dbReference type="GO" id="GO:0005730">
    <property type="term" value="C:nucleolus"/>
    <property type="evidence" value="ECO:0007669"/>
    <property type="project" value="TreeGrafter"/>
</dbReference>
<feature type="region of interest" description="Disordered" evidence="1">
    <location>
        <begin position="121"/>
        <end position="157"/>
    </location>
</feature>
<feature type="domain" description="AATF leucine zipper-containing" evidence="2">
    <location>
        <begin position="45"/>
        <end position="190"/>
    </location>
</feature>
<evidence type="ECO:0000313" key="4">
    <source>
        <dbReference type="Proteomes" id="UP000324222"/>
    </source>
</evidence>
<feature type="compositionally biased region" description="Low complexity" evidence="1">
    <location>
        <begin position="146"/>
        <end position="155"/>
    </location>
</feature>